<dbReference type="Pfam" id="PF01733">
    <property type="entry name" value="Nucleoside_tran"/>
    <property type="match status" value="1"/>
</dbReference>
<evidence type="ECO:0000256" key="1">
    <source>
        <dbReference type="ARBA" id="ARBA00004141"/>
    </source>
</evidence>
<dbReference type="Proteomes" id="UP000285060">
    <property type="component" value="Unassembled WGS sequence"/>
</dbReference>
<accession>A0A3R6VV85</accession>
<dbReference type="PANTHER" id="PTHR10332">
    <property type="entry name" value="EQUILIBRATIVE NUCLEOSIDE TRANSPORTER"/>
    <property type="match status" value="1"/>
</dbReference>
<evidence type="ECO:0000313" key="8">
    <source>
        <dbReference type="EMBL" id="RHY28080.1"/>
    </source>
</evidence>
<keyword evidence="5 7" id="KW-1133">Transmembrane helix</keyword>
<name>A0A3R6VV85_9STRA</name>
<dbReference type="AlphaFoldDB" id="A0A3R6VV85"/>
<feature type="transmembrane region" description="Helical" evidence="7">
    <location>
        <begin position="137"/>
        <end position="157"/>
    </location>
</feature>
<comment type="caution">
    <text evidence="8">The sequence shown here is derived from an EMBL/GenBank/DDBJ whole genome shotgun (WGS) entry which is preliminary data.</text>
</comment>
<organism evidence="8 9">
    <name type="scientific">Aphanomyces invadans</name>
    <dbReference type="NCBI Taxonomy" id="157072"/>
    <lineage>
        <taxon>Eukaryota</taxon>
        <taxon>Sar</taxon>
        <taxon>Stramenopiles</taxon>
        <taxon>Oomycota</taxon>
        <taxon>Saprolegniomycetes</taxon>
        <taxon>Saprolegniales</taxon>
        <taxon>Verrucalvaceae</taxon>
        <taxon>Aphanomyces</taxon>
    </lineage>
</organism>
<evidence type="ECO:0000313" key="9">
    <source>
        <dbReference type="Proteomes" id="UP000285060"/>
    </source>
</evidence>
<keyword evidence="4 7" id="KW-0812">Transmembrane</keyword>
<comment type="similarity">
    <text evidence="2">Belongs to the SLC29A/ENT transporter (TC 2.A.57) family.</text>
</comment>
<dbReference type="VEuPathDB" id="FungiDB:H310_02069"/>
<dbReference type="EMBL" id="QUSY01000649">
    <property type="protein sequence ID" value="RHY28080.1"/>
    <property type="molecule type" value="Genomic_DNA"/>
</dbReference>
<feature type="transmembrane region" description="Helical" evidence="7">
    <location>
        <begin position="318"/>
        <end position="338"/>
    </location>
</feature>
<protein>
    <submittedName>
        <fullName evidence="8">Uncharacterized protein</fullName>
    </submittedName>
</protein>
<feature type="transmembrane region" description="Helical" evidence="7">
    <location>
        <begin position="188"/>
        <end position="213"/>
    </location>
</feature>
<feature type="transmembrane region" description="Helical" evidence="7">
    <location>
        <begin position="358"/>
        <end position="383"/>
    </location>
</feature>
<comment type="subcellular location">
    <subcellularLocation>
        <location evidence="1">Membrane</location>
        <topology evidence="1">Multi-pass membrane protein</topology>
    </subcellularLocation>
</comment>
<feature type="transmembrane region" description="Helical" evidence="7">
    <location>
        <begin position="233"/>
        <end position="251"/>
    </location>
</feature>
<gene>
    <name evidence="8" type="ORF">DYB32_006582</name>
</gene>
<evidence type="ECO:0000256" key="6">
    <source>
        <dbReference type="ARBA" id="ARBA00023136"/>
    </source>
</evidence>
<evidence type="ECO:0000256" key="4">
    <source>
        <dbReference type="ARBA" id="ARBA00022692"/>
    </source>
</evidence>
<keyword evidence="3" id="KW-0813">Transport</keyword>
<keyword evidence="9" id="KW-1185">Reference proteome</keyword>
<dbReference type="GO" id="GO:0005886">
    <property type="term" value="C:plasma membrane"/>
    <property type="evidence" value="ECO:0007669"/>
    <property type="project" value="TreeGrafter"/>
</dbReference>
<keyword evidence="6 7" id="KW-0472">Membrane</keyword>
<evidence type="ECO:0000256" key="7">
    <source>
        <dbReference type="SAM" id="Phobius"/>
    </source>
</evidence>
<dbReference type="PANTHER" id="PTHR10332:SF10">
    <property type="entry name" value="EQUILIBRATIVE NUCLEOSIDE TRANSPORTER 4"/>
    <property type="match status" value="1"/>
</dbReference>
<dbReference type="GO" id="GO:0005337">
    <property type="term" value="F:nucleoside transmembrane transporter activity"/>
    <property type="evidence" value="ECO:0007669"/>
    <property type="project" value="InterPro"/>
</dbReference>
<reference evidence="8 9" key="1">
    <citation type="submission" date="2018-08" db="EMBL/GenBank/DDBJ databases">
        <title>Aphanomyces genome sequencing and annotation.</title>
        <authorList>
            <person name="Minardi D."/>
            <person name="Oidtmann B."/>
            <person name="Van Der Giezen M."/>
            <person name="Studholme D.J."/>
        </authorList>
    </citation>
    <scope>NUCLEOTIDE SEQUENCE [LARGE SCALE GENOMIC DNA]</scope>
    <source>
        <strain evidence="8 9">NJM0002</strain>
    </source>
</reference>
<feature type="transmembrane region" description="Helical" evidence="7">
    <location>
        <begin position="69"/>
        <end position="88"/>
    </location>
</feature>
<proteinExistence type="inferred from homology"/>
<dbReference type="InterPro" id="IPR002259">
    <property type="entry name" value="Eqnu_transpt"/>
</dbReference>
<feature type="transmembrane region" description="Helical" evidence="7">
    <location>
        <begin position="280"/>
        <end position="298"/>
    </location>
</feature>
<feature type="transmembrane region" description="Helical" evidence="7">
    <location>
        <begin position="108"/>
        <end position="125"/>
    </location>
</feature>
<sequence>MFPAAVPSFVGVVRRSIPKYDVGRRSTLSTCVELPYKTTAGQELMADPERAQLLPKGGGHDNELDEKRLAFRLFTAMGFAYLFSYFALLQPVDYWTLLFPSFNAEFEIAWVYNVASVSTLVMLLWQGGSPSYNWRIVGGFATILTVMVALPVSHFVLSTTKQHLAMVLGSTAIISVSISTVDSTVLSLASLFPVGAMEATQVGMGWALFVSALYRVATKMFLYTANSVVPATMLYFGVTVATVAGGFLAFLKLRQLSITQRYVDQARATQVVDLSMWSKLWFNECMVALSFGITYALYPGVLTSIPSYNFPALNASGWWPLALMTTFAGCEAVGRSCVRWRLATHQTIWKLVLPRLMLIPVVTCAAKGFVAHDVISVASAMILGWSNGYVGTLAVVVTNDCVDAHEQSVTGMFASLGINVGILAGATVSLVASKIVGL</sequence>
<evidence type="ECO:0000256" key="5">
    <source>
        <dbReference type="ARBA" id="ARBA00022989"/>
    </source>
</evidence>
<feature type="transmembrane region" description="Helical" evidence="7">
    <location>
        <begin position="412"/>
        <end position="432"/>
    </location>
</feature>
<evidence type="ECO:0000256" key="3">
    <source>
        <dbReference type="ARBA" id="ARBA00022448"/>
    </source>
</evidence>
<evidence type="ECO:0000256" key="2">
    <source>
        <dbReference type="ARBA" id="ARBA00007965"/>
    </source>
</evidence>